<evidence type="ECO:0000256" key="5">
    <source>
        <dbReference type="ARBA" id="ARBA00022614"/>
    </source>
</evidence>
<dbReference type="FunFam" id="3.80.10.10:FF:000129">
    <property type="entry name" value="Leucine-rich repeat receptor-like kinase"/>
    <property type="match status" value="1"/>
</dbReference>
<evidence type="ECO:0000256" key="17">
    <source>
        <dbReference type="ARBA" id="ARBA00048679"/>
    </source>
</evidence>
<dbReference type="SMART" id="SM00220">
    <property type="entry name" value="S_TKc"/>
    <property type="match status" value="1"/>
</dbReference>
<evidence type="ECO:0000256" key="20">
    <source>
        <dbReference type="SAM" id="SignalP"/>
    </source>
</evidence>
<dbReference type="Gene3D" id="1.10.510.10">
    <property type="entry name" value="Transferase(Phosphotransferase) domain 1"/>
    <property type="match status" value="1"/>
</dbReference>
<evidence type="ECO:0000256" key="1">
    <source>
        <dbReference type="ARBA" id="ARBA00004162"/>
    </source>
</evidence>
<evidence type="ECO:0000256" key="19">
    <source>
        <dbReference type="SAM" id="Phobius"/>
    </source>
</evidence>
<gene>
    <name evidence="22" type="primary">LOC102716343</name>
</gene>
<name>J3MVY8_ORYBR</name>
<dbReference type="FunFam" id="1.10.510.10:FF:000146">
    <property type="entry name" value="LRR receptor-like serine/threonine-protein kinase IOS1"/>
    <property type="match status" value="1"/>
</dbReference>
<dbReference type="Pfam" id="PF12819">
    <property type="entry name" value="Malectin_like"/>
    <property type="match status" value="1"/>
</dbReference>
<keyword evidence="6" id="KW-0808">Transferase</keyword>
<keyword evidence="5" id="KW-0433">Leucine-rich repeat</keyword>
<dbReference type="InterPro" id="IPR032675">
    <property type="entry name" value="LRR_dom_sf"/>
</dbReference>
<dbReference type="PROSITE" id="PS00107">
    <property type="entry name" value="PROTEIN_KINASE_ATP"/>
    <property type="match status" value="1"/>
</dbReference>
<dbReference type="CDD" id="cd14066">
    <property type="entry name" value="STKc_IRAK"/>
    <property type="match status" value="1"/>
</dbReference>
<evidence type="ECO:0000256" key="7">
    <source>
        <dbReference type="ARBA" id="ARBA00022692"/>
    </source>
</evidence>
<dbReference type="PROSITE" id="PS51450">
    <property type="entry name" value="LRR"/>
    <property type="match status" value="1"/>
</dbReference>
<keyword evidence="8 20" id="KW-0732">Signal</keyword>
<dbReference type="GO" id="GO:0005524">
    <property type="term" value="F:ATP binding"/>
    <property type="evidence" value="ECO:0007669"/>
    <property type="project" value="UniProtKB-UniRule"/>
</dbReference>
<dbReference type="EnsemblPlants" id="OB09G11670.1">
    <property type="protein sequence ID" value="OB09G11670.1"/>
    <property type="gene ID" value="OB09G11670"/>
</dbReference>
<keyword evidence="9" id="KW-0677">Repeat</keyword>
<accession>J3MVY8</accession>
<feature type="chain" id="PRO_5003775279" description="non-specific serine/threonine protein kinase" evidence="20">
    <location>
        <begin position="19"/>
        <end position="916"/>
    </location>
</feature>
<evidence type="ECO:0000256" key="15">
    <source>
        <dbReference type="ARBA" id="ARBA00023170"/>
    </source>
</evidence>
<dbReference type="HOGENOM" id="CLU_000288_41_1_1"/>
<dbReference type="PANTHER" id="PTHR45631">
    <property type="entry name" value="OS07G0107800 PROTEIN-RELATED"/>
    <property type="match status" value="1"/>
</dbReference>
<keyword evidence="13 19" id="KW-1133">Transmembrane helix</keyword>
<evidence type="ECO:0000256" key="14">
    <source>
        <dbReference type="ARBA" id="ARBA00023136"/>
    </source>
</evidence>
<dbReference type="OMA" id="HINGELW"/>
<evidence type="ECO:0000256" key="8">
    <source>
        <dbReference type="ARBA" id="ARBA00022729"/>
    </source>
</evidence>
<dbReference type="KEGG" id="obr:102715784"/>
<keyword evidence="14 19" id="KW-0472">Membrane</keyword>
<dbReference type="Gramene" id="OB09G11670.1">
    <property type="protein sequence ID" value="OB09G11670.1"/>
    <property type="gene ID" value="OB09G11670"/>
</dbReference>
<dbReference type="InterPro" id="IPR017441">
    <property type="entry name" value="Protein_kinase_ATP_BS"/>
</dbReference>
<dbReference type="InterPro" id="IPR008271">
    <property type="entry name" value="Ser/Thr_kinase_AS"/>
</dbReference>
<dbReference type="GO" id="GO:0004674">
    <property type="term" value="F:protein serine/threonine kinase activity"/>
    <property type="evidence" value="ECO:0007669"/>
    <property type="project" value="UniProtKB-KW"/>
</dbReference>
<evidence type="ECO:0000313" key="23">
    <source>
        <dbReference type="Proteomes" id="UP000006038"/>
    </source>
</evidence>
<dbReference type="Pfam" id="PF13855">
    <property type="entry name" value="LRR_8"/>
    <property type="match status" value="1"/>
</dbReference>
<dbReference type="Gene3D" id="3.80.10.10">
    <property type="entry name" value="Ribonuclease Inhibitor"/>
    <property type="match status" value="1"/>
</dbReference>
<evidence type="ECO:0000256" key="4">
    <source>
        <dbReference type="ARBA" id="ARBA00022553"/>
    </source>
</evidence>
<keyword evidence="4" id="KW-0597">Phosphoprotein</keyword>
<evidence type="ECO:0000256" key="10">
    <source>
        <dbReference type="ARBA" id="ARBA00022741"/>
    </source>
</evidence>
<dbReference type="GO" id="GO:0005886">
    <property type="term" value="C:plasma membrane"/>
    <property type="evidence" value="ECO:0007669"/>
    <property type="project" value="UniProtKB-SubCell"/>
</dbReference>
<dbReference type="Proteomes" id="UP000006038">
    <property type="component" value="Chromosome 9"/>
</dbReference>
<evidence type="ECO:0000256" key="12">
    <source>
        <dbReference type="ARBA" id="ARBA00022840"/>
    </source>
</evidence>
<dbReference type="SUPFAM" id="SSF56112">
    <property type="entry name" value="Protein kinase-like (PK-like)"/>
    <property type="match status" value="1"/>
</dbReference>
<dbReference type="SUPFAM" id="SSF52058">
    <property type="entry name" value="L domain-like"/>
    <property type="match status" value="1"/>
</dbReference>
<dbReference type="Pfam" id="PF07714">
    <property type="entry name" value="PK_Tyr_Ser-Thr"/>
    <property type="match status" value="1"/>
</dbReference>
<keyword evidence="11" id="KW-0418">Kinase</keyword>
<evidence type="ECO:0000256" key="11">
    <source>
        <dbReference type="ARBA" id="ARBA00022777"/>
    </source>
</evidence>
<evidence type="ECO:0000256" key="3">
    <source>
        <dbReference type="ARBA" id="ARBA00022527"/>
    </source>
</evidence>
<dbReference type="FunFam" id="3.30.200.20:FF:000394">
    <property type="entry name" value="Leucine-rich repeat receptor-like protein kinase"/>
    <property type="match status" value="1"/>
</dbReference>
<comment type="catalytic activity">
    <reaction evidence="16">
        <text>L-threonyl-[protein] + ATP = O-phospho-L-threonyl-[protein] + ADP + H(+)</text>
        <dbReference type="Rhea" id="RHEA:46608"/>
        <dbReference type="Rhea" id="RHEA-COMP:11060"/>
        <dbReference type="Rhea" id="RHEA-COMP:11605"/>
        <dbReference type="ChEBI" id="CHEBI:15378"/>
        <dbReference type="ChEBI" id="CHEBI:30013"/>
        <dbReference type="ChEBI" id="CHEBI:30616"/>
        <dbReference type="ChEBI" id="CHEBI:61977"/>
        <dbReference type="ChEBI" id="CHEBI:456216"/>
        <dbReference type="EC" id="2.7.11.1"/>
    </reaction>
</comment>
<feature type="binding site" evidence="18">
    <location>
        <position position="624"/>
    </location>
    <ligand>
        <name>ATP</name>
        <dbReference type="ChEBI" id="CHEBI:30616"/>
    </ligand>
</feature>
<dbReference type="InterPro" id="IPR024788">
    <property type="entry name" value="Malectin-like_Carb-bd_dom"/>
</dbReference>
<comment type="subcellular location">
    <subcellularLocation>
        <location evidence="1">Cell membrane</location>
        <topology evidence="1">Single-pass membrane protein</topology>
    </subcellularLocation>
</comment>
<feature type="transmembrane region" description="Helical" evidence="19">
    <location>
        <begin position="523"/>
        <end position="546"/>
    </location>
</feature>
<evidence type="ECO:0000256" key="6">
    <source>
        <dbReference type="ARBA" id="ARBA00022679"/>
    </source>
</evidence>
<keyword evidence="7 19" id="KW-0812">Transmembrane</keyword>
<dbReference type="InterPro" id="IPR000719">
    <property type="entry name" value="Prot_kinase_dom"/>
</dbReference>
<protein>
    <recommendedName>
        <fullName evidence="2">non-specific serine/threonine protein kinase</fullName>
        <ecNumber evidence="2">2.7.11.1</ecNumber>
    </recommendedName>
</protein>
<feature type="signal peptide" evidence="20">
    <location>
        <begin position="1"/>
        <end position="18"/>
    </location>
</feature>
<evidence type="ECO:0000259" key="21">
    <source>
        <dbReference type="PROSITE" id="PS50011"/>
    </source>
</evidence>
<dbReference type="eggNOG" id="ENOG502QQCZ">
    <property type="taxonomic scope" value="Eukaryota"/>
</dbReference>
<dbReference type="PROSITE" id="PS50011">
    <property type="entry name" value="PROTEIN_KINASE_DOM"/>
    <property type="match status" value="1"/>
</dbReference>
<keyword evidence="23" id="KW-1185">Reference proteome</keyword>
<comment type="catalytic activity">
    <reaction evidence="17">
        <text>L-seryl-[protein] + ATP = O-phospho-L-seryl-[protein] + ADP + H(+)</text>
        <dbReference type="Rhea" id="RHEA:17989"/>
        <dbReference type="Rhea" id="RHEA-COMP:9863"/>
        <dbReference type="Rhea" id="RHEA-COMP:11604"/>
        <dbReference type="ChEBI" id="CHEBI:15378"/>
        <dbReference type="ChEBI" id="CHEBI:29999"/>
        <dbReference type="ChEBI" id="CHEBI:30616"/>
        <dbReference type="ChEBI" id="CHEBI:83421"/>
        <dbReference type="ChEBI" id="CHEBI:456216"/>
        <dbReference type="EC" id="2.7.11.1"/>
    </reaction>
</comment>
<reference evidence="22" key="1">
    <citation type="journal article" date="2013" name="Nat. Commun.">
        <title>Whole-genome sequencing of Oryza brachyantha reveals mechanisms underlying Oryza genome evolution.</title>
        <authorList>
            <person name="Chen J."/>
            <person name="Huang Q."/>
            <person name="Gao D."/>
            <person name="Wang J."/>
            <person name="Lang Y."/>
            <person name="Liu T."/>
            <person name="Li B."/>
            <person name="Bai Z."/>
            <person name="Luis Goicoechea J."/>
            <person name="Liang C."/>
            <person name="Chen C."/>
            <person name="Zhang W."/>
            <person name="Sun S."/>
            <person name="Liao Y."/>
            <person name="Zhang X."/>
            <person name="Yang L."/>
            <person name="Song C."/>
            <person name="Wang M."/>
            <person name="Shi J."/>
            <person name="Liu G."/>
            <person name="Liu J."/>
            <person name="Zhou H."/>
            <person name="Zhou W."/>
            <person name="Yu Q."/>
            <person name="An N."/>
            <person name="Chen Y."/>
            <person name="Cai Q."/>
            <person name="Wang B."/>
            <person name="Liu B."/>
            <person name="Min J."/>
            <person name="Huang Y."/>
            <person name="Wu H."/>
            <person name="Li Z."/>
            <person name="Zhang Y."/>
            <person name="Yin Y."/>
            <person name="Song W."/>
            <person name="Jiang J."/>
            <person name="Jackson S.A."/>
            <person name="Wing R.A."/>
            <person name="Wang J."/>
            <person name="Chen M."/>
        </authorList>
    </citation>
    <scope>NUCLEOTIDE SEQUENCE [LARGE SCALE GENOMIC DNA]</scope>
    <source>
        <strain evidence="22">cv. IRGC 101232</strain>
    </source>
</reference>
<dbReference type="AlphaFoldDB" id="J3MVY8"/>
<evidence type="ECO:0000313" key="22">
    <source>
        <dbReference type="EnsemblPlants" id="OB09G11670.1"/>
    </source>
</evidence>
<keyword evidence="15" id="KW-0675">Receptor</keyword>
<evidence type="ECO:0000256" key="18">
    <source>
        <dbReference type="PROSITE-ProRule" id="PRU10141"/>
    </source>
</evidence>
<reference evidence="22" key="2">
    <citation type="submission" date="2013-04" db="UniProtKB">
        <authorList>
            <consortium name="EnsemblPlants"/>
        </authorList>
    </citation>
    <scope>IDENTIFICATION</scope>
</reference>
<keyword evidence="3" id="KW-0723">Serine/threonine-protein kinase</keyword>
<proteinExistence type="predicted"/>
<dbReference type="Gene3D" id="3.30.200.20">
    <property type="entry name" value="Phosphorylase Kinase, domain 1"/>
    <property type="match status" value="1"/>
</dbReference>
<evidence type="ECO:0000256" key="16">
    <source>
        <dbReference type="ARBA" id="ARBA00047899"/>
    </source>
</evidence>
<dbReference type="InterPro" id="IPR001611">
    <property type="entry name" value="Leu-rich_rpt"/>
</dbReference>
<dbReference type="PROSITE" id="PS00108">
    <property type="entry name" value="PROTEIN_KINASE_ST"/>
    <property type="match status" value="1"/>
</dbReference>
<dbReference type="InterPro" id="IPR001245">
    <property type="entry name" value="Ser-Thr/Tyr_kinase_cat_dom"/>
</dbReference>
<organism evidence="22">
    <name type="scientific">Oryza brachyantha</name>
    <name type="common">malo sina</name>
    <dbReference type="NCBI Taxonomy" id="4533"/>
    <lineage>
        <taxon>Eukaryota</taxon>
        <taxon>Viridiplantae</taxon>
        <taxon>Streptophyta</taxon>
        <taxon>Embryophyta</taxon>
        <taxon>Tracheophyta</taxon>
        <taxon>Spermatophyta</taxon>
        <taxon>Magnoliopsida</taxon>
        <taxon>Liliopsida</taxon>
        <taxon>Poales</taxon>
        <taxon>Poaceae</taxon>
        <taxon>BOP clade</taxon>
        <taxon>Oryzoideae</taxon>
        <taxon>Oryzeae</taxon>
        <taxon>Oryzinae</taxon>
        <taxon>Oryza</taxon>
    </lineage>
</organism>
<dbReference type="InterPro" id="IPR011009">
    <property type="entry name" value="Kinase-like_dom_sf"/>
</dbReference>
<dbReference type="OrthoDB" id="2017114at2759"/>
<keyword evidence="12 18" id="KW-0067">ATP-binding</keyword>
<feature type="domain" description="Protein kinase" evidence="21">
    <location>
        <begin position="596"/>
        <end position="871"/>
    </location>
</feature>
<evidence type="ECO:0000256" key="13">
    <source>
        <dbReference type="ARBA" id="ARBA00022989"/>
    </source>
</evidence>
<evidence type="ECO:0000256" key="9">
    <source>
        <dbReference type="ARBA" id="ARBA00022737"/>
    </source>
</evidence>
<dbReference type="PANTHER" id="PTHR45631:SF114">
    <property type="entry name" value="OS05G0525800 PROTEIN"/>
    <property type="match status" value="1"/>
</dbReference>
<keyword evidence="10 18" id="KW-0547">Nucleotide-binding</keyword>
<dbReference type="EC" id="2.7.11.1" evidence="2"/>
<sequence>MATRSSLLLLSYLAVAAAAGVLQAARAQPDSNGFISIDCGLSGKAGYVDNATKLSYLPDAGFTDAGTNHNISAEYISPGSSRFFDNVRSFPGAALRSCYTLRSLVPGLKYLVRACFRYGNYDGLRRPPVFDLYAGVNFWTTVNITDPAVAHAMEAIVVVPEDSMQVCLVNTGAGTPYISSLELRPLKNSLYPHVNATQGLAMVARVNFGPADTFIRYPDDPHDRTWMPWIDPMIYEEITTTKTVQSVENDVFETPSAVMQTAIAPPNASGTIYLHWDAEPTTNDPSPAFITVMHFSELQLLRGNNTRNFNISINNQVVGNISPDYLYADASFNTNPYRGSSQYNITFRATANSTMPPIINALEIFSIMPTVNVPTDAKDVLAITTIKKQYKVKENWMGDPCVPKTMAWDWLTCSYAISNPPAITGINLSFNGLNGYISTSFTNLSALQYLNLSYNNLTGSIPESLSKLSSLTVIDLSGNHLTGSIPSELLKRAQDRSLDLRYDNNPDLCINETCTSSNGTPNLAIYISVPVVAVMMILLLLVYCLIRRRKIGSTNNTIIPHDERRKHSQQVDNFGYATVHLKNRQFTYKDLQMITNNFQQLLGKGGFGYVYYGILEEGTQVAVKLRSQSSNQGVKEFLVEAQILTRIHHKNLVSLIGYCKDGEYMALVYEYMSEGTLQEHIAGRDHNRRNLTWRERLQIGFESAQGLEYLHRGCNPPLIHRDVKATNILLDVKLQAKISDFGLSKAFNRDSDTHLSTSILVGTPGYIDPEYHATMMPTSKSDVYGFGVVLLELITGKPPILRVPEPISLIHWVQQHLSHGNIEGVVDARMCGSYEMNSVWKVADIALKCTAQTSTQRPTMTEVVSQLEECLDLELDHAGSGAALPIGYVRKSSTIFEMDHLERMPMPSMSSGPSAR</sequence>
<evidence type="ECO:0000256" key="2">
    <source>
        <dbReference type="ARBA" id="ARBA00012513"/>
    </source>
</evidence>